<protein>
    <recommendedName>
        <fullName evidence="1">TOTE conflict system primase domain-containing protein</fullName>
    </recommendedName>
</protein>
<dbReference type="Gene3D" id="3.90.920.20">
    <property type="entry name" value="HP0184-like"/>
    <property type="match status" value="1"/>
</dbReference>
<dbReference type="InterPro" id="IPR054347">
    <property type="entry name" value="TOTE_primase"/>
</dbReference>
<organism evidence="2 3">
    <name type="scientific">Evansella vedderi</name>
    <dbReference type="NCBI Taxonomy" id="38282"/>
    <lineage>
        <taxon>Bacteria</taxon>
        <taxon>Bacillati</taxon>
        <taxon>Bacillota</taxon>
        <taxon>Bacilli</taxon>
        <taxon>Bacillales</taxon>
        <taxon>Bacillaceae</taxon>
        <taxon>Evansella</taxon>
    </lineage>
</organism>
<evidence type="ECO:0000259" key="1">
    <source>
        <dbReference type="Pfam" id="PF22548"/>
    </source>
</evidence>
<name>A0ABU0A0L5_9BACI</name>
<gene>
    <name evidence="2" type="ORF">J2S74_004182</name>
</gene>
<feature type="domain" description="TOTE conflict system primase" evidence="1">
    <location>
        <begin position="3"/>
        <end position="190"/>
    </location>
</feature>
<reference evidence="2 3" key="1">
    <citation type="submission" date="2023-07" db="EMBL/GenBank/DDBJ databases">
        <title>Genomic Encyclopedia of Type Strains, Phase IV (KMG-IV): sequencing the most valuable type-strain genomes for metagenomic binning, comparative biology and taxonomic classification.</title>
        <authorList>
            <person name="Goeker M."/>
        </authorList>
    </citation>
    <scope>NUCLEOTIDE SEQUENCE [LARGE SCALE GENOMIC DNA]</scope>
    <source>
        <strain evidence="2 3">DSM 9768</strain>
    </source>
</reference>
<proteinExistence type="predicted"/>
<keyword evidence="3" id="KW-1185">Reference proteome</keyword>
<evidence type="ECO:0000313" key="3">
    <source>
        <dbReference type="Proteomes" id="UP001230005"/>
    </source>
</evidence>
<evidence type="ECO:0000313" key="2">
    <source>
        <dbReference type="EMBL" id="MDQ0256760.1"/>
    </source>
</evidence>
<sequence>MDNHLCRKPQIKCQDCNHRSLAPITSQVISDHIKGKHIIGIYPLLEDNSCYFLAVDFDKKQWKEDVRAFVQTCKEWKIPFHIERSRSGEGAHVWFFFEKAIKATLARKFGLSLLEKTNEKRLEIGLDSFDRLFPNQDFLPRGGMGNLIALPFQNEARLKGNSVFVNEAFEEYEDQWAYLSSIKKLRDKEI</sequence>
<dbReference type="InterPro" id="IPR044919">
    <property type="entry name" value="HP0184-like_sf"/>
</dbReference>
<comment type="caution">
    <text evidence="2">The sequence shown here is derived from an EMBL/GenBank/DDBJ whole genome shotgun (WGS) entry which is preliminary data.</text>
</comment>
<dbReference type="Pfam" id="PF22548">
    <property type="entry name" value="AEP-TOTE"/>
    <property type="match status" value="1"/>
</dbReference>
<dbReference type="Proteomes" id="UP001230005">
    <property type="component" value="Unassembled WGS sequence"/>
</dbReference>
<accession>A0ABU0A0L5</accession>
<dbReference type="EMBL" id="JAUSUG010000019">
    <property type="protein sequence ID" value="MDQ0256760.1"/>
    <property type="molecule type" value="Genomic_DNA"/>
</dbReference>